<organism evidence="1 2">
    <name type="scientific">Bacillus subtilis</name>
    <dbReference type="NCBI Taxonomy" id="1423"/>
    <lineage>
        <taxon>Bacteria</taxon>
        <taxon>Bacillati</taxon>
        <taxon>Bacillota</taxon>
        <taxon>Bacilli</taxon>
        <taxon>Bacillales</taxon>
        <taxon>Bacillaceae</taxon>
        <taxon>Bacillus</taxon>
    </lineage>
</organism>
<name>A0A0D1JL36_BACIU</name>
<gene>
    <name evidence="1" type="ORF">SC09_Contig17orf00439</name>
</gene>
<proteinExistence type="predicted"/>
<dbReference type="EMBL" id="JXBC01000001">
    <property type="protein sequence ID" value="KIU13244.1"/>
    <property type="molecule type" value="Genomic_DNA"/>
</dbReference>
<protein>
    <recommendedName>
        <fullName evidence="3">DUF5405 domain-containing protein</fullName>
    </recommendedName>
</protein>
<comment type="caution">
    <text evidence="1">The sequence shown here is derived from an EMBL/GenBank/DDBJ whole genome shotgun (WGS) entry which is preliminary data.</text>
</comment>
<reference evidence="1 2" key="1">
    <citation type="submission" date="2014-12" db="EMBL/GenBank/DDBJ databases">
        <title>Comparative genome analysis of Bacillus coagulans HM-08, Clostridium butyricum HM-68, Bacillus subtilis HM-66 and Bacillus licheniformis BL-09.</title>
        <authorList>
            <person name="Zhang H."/>
        </authorList>
    </citation>
    <scope>NUCLEOTIDE SEQUENCE [LARGE SCALE GENOMIC DNA]</scope>
    <source>
        <strain evidence="1 2">HM-66</strain>
    </source>
</reference>
<evidence type="ECO:0008006" key="3">
    <source>
        <dbReference type="Google" id="ProtNLM"/>
    </source>
</evidence>
<sequence>MHIGKYRITSDPMNVILSVSYEKQDKEGNPTGQIDYKPIGYFRDLEAACIRILNTEILTGHANTFEELKALIQQTKQMITAAIREASHASK</sequence>
<dbReference type="PATRIC" id="fig|1423.173.peg.365"/>
<dbReference type="Proteomes" id="UP000032247">
    <property type="component" value="Unassembled WGS sequence"/>
</dbReference>
<accession>A0A0D1JL36</accession>
<evidence type="ECO:0000313" key="2">
    <source>
        <dbReference type="Proteomes" id="UP000032247"/>
    </source>
</evidence>
<evidence type="ECO:0000313" key="1">
    <source>
        <dbReference type="EMBL" id="KIU13244.1"/>
    </source>
</evidence>
<dbReference type="AlphaFoldDB" id="A0A0D1JL36"/>